<reference evidence="4 5" key="1">
    <citation type="submission" date="2019-05" db="EMBL/GenBank/DDBJ databases">
        <title>Emergence of the Ug99 lineage of the wheat stem rust pathogen through somatic hybridization.</title>
        <authorList>
            <person name="Li F."/>
            <person name="Upadhyaya N.M."/>
            <person name="Sperschneider J."/>
            <person name="Matny O."/>
            <person name="Nguyen-Phuc H."/>
            <person name="Mago R."/>
            <person name="Raley C."/>
            <person name="Miller M.E."/>
            <person name="Silverstein K.A.T."/>
            <person name="Henningsen E."/>
            <person name="Hirsch C.D."/>
            <person name="Visser B."/>
            <person name="Pretorius Z.A."/>
            <person name="Steffenson B.J."/>
            <person name="Schwessinger B."/>
            <person name="Dodds P.N."/>
            <person name="Figueroa M."/>
        </authorList>
    </citation>
    <scope>NUCLEOTIDE SEQUENCE [LARGE SCALE GENOMIC DNA]</scope>
    <source>
        <strain evidence="2">21-0</strain>
        <strain evidence="3 5">Ug99</strain>
    </source>
</reference>
<evidence type="ECO:0000256" key="1">
    <source>
        <dbReference type="SAM" id="Coils"/>
    </source>
</evidence>
<dbReference type="Proteomes" id="UP000324748">
    <property type="component" value="Unassembled WGS sequence"/>
</dbReference>
<dbReference type="Proteomes" id="UP000325313">
    <property type="component" value="Unassembled WGS sequence"/>
</dbReference>
<name>A0A5B0N735_PUCGR</name>
<evidence type="ECO:0000313" key="5">
    <source>
        <dbReference type="Proteomes" id="UP000325313"/>
    </source>
</evidence>
<feature type="coiled-coil region" evidence="1">
    <location>
        <begin position="10"/>
        <end position="37"/>
    </location>
</feature>
<dbReference type="AlphaFoldDB" id="A0A5B0N735"/>
<accession>A0A5B0N735</accession>
<proteinExistence type="predicted"/>
<protein>
    <submittedName>
        <fullName evidence="2">Dcp1p-Dcp2p decapping enzyme complex alpha subunit</fullName>
    </submittedName>
</protein>
<keyword evidence="4" id="KW-1185">Reference proteome</keyword>
<dbReference type="OrthoDB" id="2508855at2759"/>
<organism evidence="2 4">
    <name type="scientific">Puccinia graminis f. sp. tritici</name>
    <dbReference type="NCBI Taxonomy" id="56615"/>
    <lineage>
        <taxon>Eukaryota</taxon>
        <taxon>Fungi</taxon>
        <taxon>Dikarya</taxon>
        <taxon>Basidiomycota</taxon>
        <taxon>Pucciniomycotina</taxon>
        <taxon>Pucciniomycetes</taxon>
        <taxon>Pucciniales</taxon>
        <taxon>Pucciniaceae</taxon>
        <taxon>Puccinia</taxon>
    </lineage>
</organism>
<evidence type="ECO:0000313" key="2">
    <source>
        <dbReference type="EMBL" id="KAA1084303.1"/>
    </source>
</evidence>
<comment type="caution">
    <text evidence="2">The sequence shown here is derived from an EMBL/GenBank/DDBJ whole genome shotgun (WGS) entry which is preliminary data.</text>
</comment>
<evidence type="ECO:0000313" key="3">
    <source>
        <dbReference type="EMBL" id="KAA1092309.1"/>
    </source>
</evidence>
<sequence length="156" mass="17817">MAGRPTQEDLQALQAQIVEMQNTLAQLQNAAQQSQVVARREWVIRLFLKSPRGLHHEYNPRKTRLAYDGSNLDIWEREINHTLSFVFASHTHFTSGNYGFSNHPLEEQRCISTLFRWTVDHDLLDIVESCGADSPSEILTLLRSICTSSNRNGGYC</sequence>
<evidence type="ECO:0000313" key="4">
    <source>
        <dbReference type="Proteomes" id="UP000324748"/>
    </source>
</evidence>
<dbReference type="EMBL" id="VSWC01000118">
    <property type="protein sequence ID" value="KAA1084303.1"/>
    <property type="molecule type" value="Genomic_DNA"/>
</dbReference>
<gene>
    <name evidence="2" type="primary">CEG1_9</name>
    <name evidence="2" type="ORF">PGT21_023998</name>
    <name evidence="3" type="ORF">PGTUg99_017462</name>
</gene>
<keyword evidence="1" id="KW-0175">Coiled coil</keyword>
<dbReference type="EMBL" id="VDEP01000376">
    <property type="protein sequence ID" value="KAA1092309.1"/>
    <property type="molecule type" value="Genomic_DNA"/>
</dbReference>